<dbReference type="EMBL" id="CP043875">
    <property type="protein sequence ID" value="WOF16378.1"/>
    <property type="molecule type" value="Genomic_DNA"/>
</dbReference>
<dbReference type="GO" id="GO:0005524">
    <property type="term" value="F:ATP binding"/>
    <property type="evidence" value="ECO:0007669"/>
    <property type="project" value="InterPro"/>
</dbReference>
<dbReference type="Proteomes" id="UP001301797">
    <property type="component" value="Chromosome"/>
</dbReference>
<dbReference type="SUPFAM" id="SSF56112">
    <property type="entry name" value="Protein kinase-like (PK-like)"/>
    <property type="match status" value="1"/>
</dbReference>
<dbReference type="PANTHER" id="PTHR44167:SF24">
    <property type="entry name" value="SERINE_THREONINE-PROTEIN KINASE CHK2"/>
    <property type="match status" value="1"/>
</dbReference>
<dbReference type="GO" id="GO:0004674">
    <property type="term" value="F:protein serine/threonine kinase activity"/>
    <property type="evidence" value="ECO:0007669"/>
    <property type="project" value="TreeGrafter"/>
</dbReference>
<keyword evidence="2" id="KW-0418">Kinase</keyword>
<dbReference type="SMART" id="SM00220">
    <property type="entry name" value="S_TKc"/>
    <property type="match status" value="1"/>
</dbReference>
<dbReference type="AlphaFoldDB" id="A0AA97I371"/>
<accession>A0AA97I371</accession>
<sequence>MSNMCPVHELTVFDQDNNKIILKGPGRKGGEGEVLKIKNNDFLCAKIYYKEKLSSTLEQKIRAMVKNPPGENLTEKKQGIRASSIAWPVSLLYSSEESKREFLGFTMPLIDTGLFREAHLYYDPEDRLKTFGGSFSWLYLLTTAFNISFVVSSIHNKGHCIGDMSGSNILVARTSAISIIDCDSFQISDKITNKKYYTKVATGDYLSPEMMGRNFRTEDIDRYYSDLFALGILIFKFLMNGVHPFQATGKAVWELPTTEQKIKEGLFPYSGTFKDVSPPKYAPPYRIIPPDIQELFYRCFVKGHKNPKQRPEASEWANALQHEISHIKKCSSNENHLYAGNLESCPWCELKITGKTNSDLFPPPEKTKKEKIRSGDISGINFPLNFHKEKKPAKIPKPQLIVNPGKLSFDIENNDDETLKILIQNSGDGTLSGTITSEQSWIKINEKSFTIQNKSENTITIKKQKLPSKIHGIKHTGSLLIRSNGGTQKIPVNAGQSSLPLLEVSESRIAITNIEPGKTVISKIEVKNKGNAILTGTIKTDREWLLLSTGIISASDTQSVDIIADTSKMDLKPLHSGHIIIKTNGGEAFVLLALSIKKPI</sequence>
<dbReference type="Pfam" id="PF00069">
    <property type="entry name" value="Pkinase"/>
    <property type="match status" value="1"/>
</dbReference>
<dbReference type="InterPro" id="IPR000719">
    <property type="entry name" value="Prot_kinase_dom"/>
</dbReference>
<dbReference type="InterPro" id="IPR024361">
    <property type="entry name" value="BACON"/>
</dbReference>
<keyword evidence="3" id="KW-1185">Reference proteome</keyword>
<reference evidence="2 3" key="1">
    <citation type="submission" date="2019-09" db="EMBL/GenBank/DDBJ databases">
        <title>The complete genome of Methanoplanus sp. FWC-SCC4.</title>
        <authorList>
            <person name="Chen S.-C."/>
            <person name="Zhou Y.-Z."/>
            <person name="Lai M.-C."/>
        </authorList>
    </citation>
    <scope>NUCLEOTIDE SEQUENCE [LARGE SCALE GENOMIC DNA]</scope>
    <source>
        <strain evidence="2 3">FWC-SCC4</strain>
    </source>
</reference>
<dbReference type="KEGG" id="mefw:F1737_06485"/>
<dbReference type="PANTHER" id="PTHR44167">
    <property type="entry name" value="OVARIAN-SPECIFIC SERINE/THREONINE-PROTEIN KINASE LOK-RELATED"/>
    <property type="match status" value="1"/>
</dbReference>
<evidence type="ECO:0000259" key="1">
    <source>
        <dbReference type="PROSITE" id="PS50011"/>
    </source>
</evidence>
<evidence type="ECO:0000313" key="3">
    <source>
        <dbReference type="Proteomes" id="UP001301797"/>
    </source>
</evidence>
<dbReference type="InterPro" id="IPR011009">
    <property type="entry name" value="Kinase-like_dom_sf"/>
</dbReference>
<protein>
    <submittedName>
        <fullName evidence="2">Protein kinase</fullName>
    </submittedName>
</protein>
<dbReference type="Gene3D" id="1.10.510.10">
    <property type="entry name" value="Transferase(Phosphotransferase) domain 1"/>
    <property type="match status" value="1"/>
</dbReference>
<dbReference type="GO" id="GO:0005737">
    <property type="term" value="C:cytoplasm"/>
    <property type="evidence" value="ECO:0007669"/>
    <property type="project" value="TreeGrafter"/>
</dbReference>
<dbReference type="Pfam" id="PF19190">
    <property type="entry name" value="BACON_2"/>
    <property type="match status" value="1"/>
</dbReference>
<name>A0AA97I371_9EURY</name>
<keyword evidence="2" id="KW-0808">Transferase</keyword>
<organism evidence="2 3">
    <name type="scientific">Methanochimaera problematica</name>
    <dbReference type="NCBI Taxonomy" id="2609417"/>
    <lineage>
        <taxon>Archaea</taxon>
        <taxon>Methanobacteriati</taxon>
        <taxon>Methanobacteriota</taxon>
        <taxon>Stenosarchaea group</taxon>
        <taxon>Methanomicrobia</taxon>
        <taxon>Methanomicrobiales</taxon>
        <taxon>Methanomicrobiaceae</taxon>
        <taxon>Methanochimaera</taxon>
    </lineage>
</organism>
<dbReference type="PROSITE" id="PS50011">
    <property type="entry name" value="PROTEIN_KINASE_DOM"/>
    <property type="match status" value="1"/>
</dbReference>
<feature type="domain" description="Protein kinase" evidence="1">
    <location>
        <begin position="20"/>
        <end position="325"/>
    </location>
</feature>
<proteinExistence type="predicted"/>
<evidence type="ECO:0000313" key="2">
    <source>
        <dbReference type="EMBL" id="WOF16378.1"/>
    </source>
</evidence>
<gene>
    <name evidence="2" type="ORF">F1737_06485</name>
</gene>